<proteinExistence type="predicted"/>
<evidence type="ECO:0000313" key="3">
    <source>
        <dbReference type="Proteomes" id="UP000024900"/>
    </source>
</evidence>
<dbReference type="Proteomes" id="UP000024900">
    <property type="component" value="Unassembled WGS sequence"/>
</dbReference>
<evidence type="ECO:0000256" key="1">
    <source>
        <dbReference type="SAM" id="MobiDB-lite"/>
    </source>
</evidence>
<sequence>MGNEPVTRADTDRCDRARNDQPPLIYGEALRPARCLVFKQLSPKNAEKRDICLAGRRSRSGCMCRAQACSGASFTLVNRCLMHLFGWPGGWLPGGYAPFRRGMW</sequence>
<comment type="caution">
    <text evidence="2">The sequence shown here is derived from an EMBL/GenBank/DDBJ whole genome shotgun (WGS) entry which is preliminary data.</text>
</comment>
<accession>A0A837CNN4</accession>
<organism evidence="2 3">
    <name type="scientific">Bradyrhizobium diazoefficiens SEMIA 5080</name>
    <dbReference type="NCBI Taxonomy" id="754504"/>
    <lineage>
        <taxon>Bacteria</taxon>
        <taxon>Pseudomonadati</taxon>
        <taxon>Pseudomonadota</taxon>
        <taxon>Alphaproteobacteria</taxon>
        <taxon>Hyphomicrobiales</taxon>
        <taxon>Nitrobacteraceae</taxon>
        <taxon>Bradyrhizobium</taxon>
    </lineage>
</organism>
<gene>
    <name evidence="2" type="ORF">BJA5080_07089</name>
</gene>
<dbReference type="AlphaFoldDB" id="A0A837CNN4"/>
<reference evidence="2 3" key="1">
    <citation type="journal article" date="2014" name="BMC Genomics">
        <title>Comparative genomics of Bradyrhizobium japonicum CPAC 15 and Bradyrhizobium diazoefficiens CPAC 7: elite model strains for understanding symbiotic performance with soybean.</title>
        <authorList>
            <person name="Siqueira A.F."/>
            <person name="Ormeno-Orrillo E."/>
            <person name="Souza R.C."/>
            <person name="Rodrigues E.P."/>
            <person name="Almeida L.G."/>
            <person name="Barcellos F.G."/>
            <person name="Batista J.S."/>
            <person name="Nakatami A.S."/>
            <person name="Martinez-Romero E."/>
            <person name="Vasconcelos A.T."/>
            <person name="Hungria M."/>
        </authorList>
    </citation>
    <scope>NUCLEOTIDE SEQUENCE [LARGE SCALE GENOMIC DNA]</scope>
    <source>
        <strain evidence="2 3">SEMIA 5080</strain>
    </source>
</reference>
<protein>
    <submittedName>
        <fullName evidence="2">Uncharacterized protein</fullName>
    </submittedName>
</protein>
<feature type="compositionally biased region" description="Basic and acidic residues" evidence="1">
    <location>
        <begin position="7"/>
        <end position="19"/>
    </location>
</feature>
<dbReference type="EMBL" id="ADOU02000004">
    <property type="protein sequence ID" value="KGJ70273.1"/>
    <property type="molecule type" value="Genomic_DNA"/>
</dbReference>
<name>A0A837CNN4_9BRAD</name>
<evidence type="ECO:0000313" key="2">
    <source>
        <dbReference type="EMBL" id="KGJ70273.1"/>
    </source>
</evidence>
<feature type="region of interest" description="Disordered" evidence="1">
    <location>
        <begin position="1"/>
        <end position="20"/>
    </location>
</feature>